<dbReference type="InterPro" id="IPR036388">
    <property type="entry name" value="WH-like_DNA-bd_sf"/>
</dbReference>
<name>A0ABW4VYH7_9BACI</name>
<dbReference type="SUPFAM" id="SSF88946">
    <property type="entry name" value="Sigma2 domain of RNA polymerase sigma factors"/>
    <property type="match status" value="1"/>
</dbReference>
<gene>
    <name evidence="9" type="ORF">ACFSJF_08130</name>
</gene>
<keyword evidence="3 6" id="KW-0731">Sigma factor</keyword>
<dbReference type="NCBIfam" id="TIGR02937">
    <property type="entry name" value="sigma70-ECF"/>
    <property type="match status" value="1"/>
</dbReference>
<dbReference type="EMBL" id="JBHUHQ010000014">
    <property type="protein sequence ID" value="MFD2044228.1"/>
    <property type="molecule type" value="Genomic_DNA"/>
</dbReference>
<sequence length="179" mass="21039">MSHNETISDWFEKYGNDIYHFLIYKVGPTDAEDLLQEVFIKALKGFKRFKRNSSPKTWLFSIARNVAIDEARKRKSRKWSNTVPLDKTYEPSTDLSPEAILDFNEDTQEIYQCIQKLKANYQDVLILRGIKELSIQESAKILKWSENKVKTTHYRAKIALNEELRRCAYEESESPRAAR</sequence>
<dbReference type="CDD" id="cd06171">
    <property type="entry name" value="Sigma70_r4"/>
    <property type="match status" value="1"/>
</dbReference>
<dbReference type="Proteomes" id="UP001597383">
    <property type="component" value="Unassembled WGS sequence"/>
</dbReference>
<dbReference type="Gene3D" id="1.10.10.10">
    <property type="entry name" value="Winged helix-like DNA-binding domain superfamily/Winged helix DNA-binding domain"/>
    <property type="match status" value="1"/>
</dbReference>
<keyword evidence="10" id="KW-1185">Reference proteome</keyword>
<organism evidence="9 10">
    <name type="scientific">Ornithinibacillus salinisoli</name>
    <dbReference type="NCBI Taxonomy" id="1848459"/>
    <lineage>
        <taxon>Bacteria</taxon>
        <taxon>Bacillati</taxon>
        <taxon>Bacillota</taxon>
        <taxon>Bacilli</taxon>
        <taxon>Bacillales</taxon>
        <taxon>Bacillaceae</taxon>
        <taxon>Ornithinibacillus</taxon>
    </lineage>
</organism>
<keyword evidence="2 6" id="KW-0805">Transcription regulation</keyword>
<evidence type="ECO:0000256" key="1">
    <source>
        <dbReference type="ARBA" id="ARBA00010641"/>
    </source>
</evidence>
<dbReference type="Pfam" id="PF04542">
    <property type="entry name" value="Sigma70_r2"/>
    <property type="match status" value="1"/>
</dbReference>
<dbReference type="InterPro" id="IPR013249">
    <property type="entry name" value="RNA_pol_sigma70_r4_t2"/>
</dbReference>
<keyword evidence="5 6" id="KW-0804">Transcription</keyword>
<dbReference type="InterPro" id="IPR013324">
    <property type="entry name" value="RNA_pol_sigma_r3/r4-like"/>
</dbReference>
<proteinExistence type="inferred from homology"/>
<dbReference type="RefSeq" id="WP_377556541.1">
    <property type="nucleotide sequence ID" value="NZ_JBHUHQ010000014.1"/>
</dbReference>
<dbReference type="InterPro" id="IPR013325">
    <property type="entry name" value="RNA_pol_sigma_r2"/>
</dbReference>
<feature type="domain" description="RNA polymerase sigma-70 region 2" evidence="7">
    <location>
        <begin position="11"/>
        <end position="76"/>
    </location>
</feature>
<comment type="similarity">
    <text evidence="1 6">Belongs to the sigma-70 factor family. ECF subfamily.</text>
</comment>
<dbReference type="InterPro" id="IPR000838">
    <property type="entry name" value="RNA_pol_sigma70_ECF_CS"/>
</dbReference>
<evidence type="ECO:0000259" key="7">
    <source>
        <dbReference type="Pfam" id="PF04542"/>
    </source>
</evidence>
<dbReference type="SUPFAM" id="SSF88659">
    <property type="entry name" value="Sigma3 and sigma4 domains of RNA polymerase sigma factors"/>
    <property type="match status" value="1"/>
</dbReference>
<evidence type="ECO:0000313" key="9">
    <source>
        <dbReference type="EMBL" id="MFD2044228.1"/>
    </source>
</evidence>
<dbReference type="PROSITE" id="PS01063">
    <property type="entry name" value="SIGMA70_ECF"/>
    <property type="match status" value="1"/>
</dbReference>
<protein>
    <recommendedName>
        <fullName evidence="6">RNA polymerase sigma factor</fullName>
    </recommendedName>
</protein>
<dbReference type="InterPro" id="IPR039425">
    <property type="entry name" value="RNA_pol_sigma-70-like"/>
</dbReference>
<accession>A0ABW4VYH7</accession>
<keyword evidence="4 6" id="KW-0238">DNA-binding</keyword>
<evidence type="ECO:0000256" key="3">
    <source>
        <dbReference type="ARBA" id="ARBA00023082"/>
    </source>
</evidence>
<evidence type="ECO:0000256" key="6">
    <source>
        <dbReference type="RuleBase" id="RU000716"/>
    </source>
</evidence>
<evidence type="ECO:0000313" key="10">
    <source>
        <dbReference type="Proteomes" id="UP001597383"/>
    </source>
</evidence>
<evidence type="ECO:0000256" key="4">
    <source>
        <dbReference type="ARBA" id="ARBA00023125"/>
    </source>
</evidence>
<dbReference type="InterPro" id="IPR014284">
    <property type="entry name" value="RNA_pol_sigma-70_dom"/>
</dbReference>
<feature type="domain" description="RNA polymerase sigma factor 70 region 4 type 2" evidence="8">
    <location>
        <begin position="108"/>
        <end position="160"/>
    </location>
</feature>
<dbReference type="InterPro" id="IPR007627">
    <property type="entry name" value="RNA_pol_sigma70_r2"/>
</dbReference>
<evidence type="ECO:0000256" key="2">
    <source>
        <dbReference type="ARBA" id="ARBA00023015"/>
    </source>
</evidence>
<dbReference type="Pfam" id="PF08281">
    <property type="entry name" value="Sigma70_r4_2"/>
    <property type="match status" value="1"/>
</dbReference>
<reference evidence="10" key="1">
    <citation type="journal article" date="2019" name="Int. J. Syst. Evol. Microbiol.">
        <title>The Global Catalogue of Microorganisms (GCM) 10K type strain sequencing project: providing services to taxonomists for standard genome sequencing and annotation.</title>
        <authorList>
            <consortium name="The Broad Institute Genomics Platform"/>
            <consortium name="The Broad Institute Genome Sequencing Center for Infectious Disease"/>
            <person name="Wu L."/>
            <person name="Ma J."/>
        </authorList>
    </citation>
    <scope>NUCLEOTIDE SEQUENCE [LARGE SCALE GENOMIC DNA]</scope>
    <source>
        <strain evidence="10">R28</strain>
    </source>
</reference>
<comment type="caution">
    <text evidence="9">The sequence shown here is derived from an EMBL/GenBank/DDBJ whole genome shotgun (WGS) entry which is preliminary data.</text>
</comment>
<dbReference type="PANTHER" id="PTHR43133:SF60">
    <property type="entry name" value="RNA POLYMERASE SIGMA FACTOR SIGV"/>
    <property type="match status" value="1"/>
</dbReference>
<dbReference type="Gene3D" id="1.10.1740.10">
    <property type="match status" value="1"/>
</dbReference>
<evidence type="ECO:0000259" key="8">
    <source>
        <dbReference type="Pfam" id="PF08281"/>
    </source>
</evidence>
<evidence type="ECO:0000256" key="5">
    <source>
        <dbReference type="ARBA" id="ARBA00023163"/>
    </source>
</evidence>
<dbReference type="PANTHER" id="PTHR43133">
    <property type="entry name" value="RNA POLYMERASE ECF-TYPE SIGMA FACTO"/>
    <property type="match status" value="1"/>
</dbReference>